<name>A0ABR9WYJ2_9RHOB</name>
<organism evidence="2 3">
    <name type="scientific">Salipiger mangrovisoli</name>
    <dbReference type="NCBI Taxonomy" id="2865933"/>
    <lineage>
        <taxon>Bacteria</taxon>
        <taxon>Pseudomonadati</taxon>
        <taxon>Pseudomonadota</taxon>
        <taxon>Alphaproteobacteria</taxon>
        <taxon>Rhodobacterales</taxon>
        <taxon>Roseobacteraceae</taxon>
        <taxon>Salipiger</taxon>
    </lineage>
</organism>
<dbReference type="Proteomes" id="UP000607796">
    <property type="component" value="Unassembled WGS sequence"/>
</dbReference>
<feature type="transmembrane region" description="Helical" evidence="1">
    <location>
        <begin position="100"/>
        <end position="119"/>
    </location>
</feature>
<evidence type="ECO:0000256" key="1">
    <source>
        <dbReference type="SAM" id="Phobius"/>
    </source>
</evidence>
<protein>
    <submittedName>
        <fullName evidence="2">VPLPA-CTERM sorting domain-containing protein</fullName>
    </submittedName>
</protein>
<reference evidence="2 3" key="1">
    <citation type="journal article" date="2021" name="Int. J. Syst. Evol. Microbiol.">
        <title>Salipiger mangrovisoli sp. nov., isolated from mangrove soil and the proposal for the reclassification of Paraphaeobacter pallidus as Salipiger pallidus comb. nov.</title>
        <authorList>
            <person name="Du J."/>
            <person name="Liu Y."/>
            <person name="Pei T."/>
            <person name="Deng M.R."/>
            <person name="Zhu H."/>
        </authorList>
    </citation>
    <scope>NUCLEOTIDE SEQUENCE [LARGE SCALE GENOMIC DNA]</scope>
    <source>
        <strain evidence="2 3">6D45A</strain>
    </source>
</reference>
<keyword evidence="3" id="KW-1185">Reference proteome</keyword>
<dbReference type="InterPro" id="IPR022472">
    <property type="entry name" value="VPLPA-CTERM"/>
</dbReference>
<comment type="caution">
    <text evidence="2">The sequence shown here is derived from an EMBL/GenBank/DDBJ whole genome shotgun (WGS) entry which is preliminary data.</text>
</comment>
<dbReference type="NCBIfam" id="TIGR03370">
    <property type="entry name" value="VPLPA-CTERM"/>
    <property type="match status" value="1"/>
</dbReference>
<dbReference type="EMBL" id="JADFFK010000003">
    <property type="protein sequence ID" value="MBE9636307.1"/>
    <property type="molecule type" value="Genomic_DNA"/>
</dbReference>
<keyword evidence="1" id="KW-0472">Membrane</keyword>
<accession>A0ABR9WYJ2</accession>
<keyword evidence="1" id="KW-0812">Transmembrane</keyword>
<keyword evidence="1" id="KW-1133">Transmembrane helix</keyword>
<sequence>MAFEIAPAFTGSAMIFEVTNPSNHYEAAQVFVSSALNWAEAQFMGTVDNGDGGNSTPTTTVNITGGPWSYLWLIDFSRGLYNTTASVDGFDVDSIKLSPVPLPAGGLLLMGALGAFGFARRRKA</sequence>
<evidence type="ECO:0000313" key="3">
    <source>
        <dbReference type="Proteomes" id="UP000607796"/>
    </source>
</evidence>
<evidence type="ECO:0000313" key="2">
    <source>
        <dbReference type="EMBL" id="MBE9636307.1"/>
    </source>
</evidence>
<proteinExistence type="predicted"/>
<gene>
    <name evidence="2" type="ORF">IQ782_05605</name>
</gene>